<accession>A0A917DL70</accession>
<dbReference type="SMART" id="SM00911">
    <property type="entry name" value="HWE_HK"/>
    <property type="match status" value="1"/>
</dbReference>
<keyword evidence="8" id="KW-0472">Membrane</keyword>
<dbReference type="AlphaFoldDB" id="A0A917DL70"/>
<evidence type="ECO:0000313" key="10">
    <source>
        <dbReference type="EMBL" id="GGD47955.1"/>
    </source>
</evidence>
<reference evidence="10 11" key="1">
    <citation type="journal article" date="2014" name="Int. J. Syst. Evol. Microbiol.">
        <title>Complete genome sequence of Corynebacterium casei LMG S-19264T (=DSM 44701T), isolated from a smear-ripened cheese.</title>
        <authorList>
            <consortium name="US DOE Joint Genome Institute (JGI-PGF)"/>
            <person name="Walter F."/>
            <person name="Albersmeier A."/>
            <person name="Kalinowski J."/>
            <person name="Ruckert C."/>
        </authorList>
    </citation>
    <scope>NUCLEOTIDE SEQUENCE [LARGE SCALE GENOMIC DNA]</scope>
    <source>
        <strain evidence="10 11">CGMCC 1.15358</strain>
    </source>
</reference>
<dbReference type="Pfam" id="PF07536">
    <property type="entry name" value="HWE_HK"/>
    <property type="match status" value="1"/>
</dbReference>
<keyword evidence="8" id="KW-0812">Transmembrane</keyword>
<keyword evidence="6" id="KW-0418">Kinase</keyword>
<dbReference type="RefSeq" id="WP_172807447.1">
    <property type="nucleotide sequence ID" value="NZ_BMIO01000007.1"/>
</dbReference>
<evidence type="ECO:0000256" key="2">
    <source>
        <dbReference type="ARBA" id="ARBA00012438"/>
    </source>
</evidence>
<evidence type="ECO:0000256" key="3">
    <source>
        <dbReference type="ARBA" id="ARBA00022553"/>
    </source>
</evidence>
<dbReference type="PANTHER" id="PTHR41523">
    <property type="entry name" value="TWO-COMPONENT SYSTEM SENSOR PROTEIN"/>
    <property type="match status" value="1"/>
</dbReference>
<dbReference type="PANTHER" id="PTHR41523:SF8">
    <property type="entry name" value="ETHYLENE RESPONSE SENSOR PROTEIN"/>
    <property type="match status" value="1"/>
</dbReference>
<protein>
    <recommendedName>
        <fullName evidence="2">histidine kinase</fullName>
        <ecNumber evidence="2">2.7.13.3</ecNumber>
    </recommendedName>
</protein>
<sequence length="341" mass="37316">MIRLPTIERAILRHKSRAEIALWTAVSVIIPTAMRLVIDGGEAGVPFVTYFPAVILAALFLGWRSATFTAIFSAIIANRLFRPDLPVWRFEAADFIMAGLFAISCAILINVGHIVRQLLEAEYSARDREEMLNAELRHRVRNMLTVIQSLAGNTLRHSGPDQFLSTFSKRINALAKATELVTGTERDSQSIGEIVRTTIDPFRSNGNFRVEGPELKVPNAACVPLALALHELCTNAVKYGSLSNSDGSVTINWDEAHSDDQVEITWKEAGGPIVKQPTRIGMGSGLLRPGRGLDSVKLEFPPDGVECAICLKVMPGSVRSYTACSEMKDVPDEVDSVEEAV</sequence>
<keyword evidence="4" id="KW-0808">Transferase</keyword>
<evidence type="ECO:0000259" key="9">
    <source>
        <dbReference type="SMART" id="SM00911"/>
    </source>
</evidence>
<dbReference type="InterPro" id="IPR011102">
    <property type="entry name" value="Sig_transdc_His_kinase_HWE"/>
</dbReference>
<keyword evidence="8" id="KW-1133">Transmembrane helix</keyword>
<comment type="caution">
    <text evidence="10">The sequence shown here is derived from an EMBL/GenBank/DDBJ whole genome shotgun (WGS) entry which is preliminary data.</text>
</comment>
<evidence type="ECO:0000313" key="11">
    <source>
        <dbReference type="Proteomes" id="UP000598997"/>
    </source>
</evidence>
<comment type="catalytic activity">
    <reaction evidence="1">
        <text>ATP + protein L-histidine = ADP + protein N-phospho-L-histidine.</text>
        <dbReference type="EC" id="2.7.13.3"/>
    </reaction>
</comment>
<dbReference type="GO" id="GO:0004673">
    <property type="term" value="F:protein histidine kinase activity"/>
    <property type="evidence" value="ECO:0007669"/>
    <property type="project" value="UniProtKB-EC"/>
</dbReference>
<keyword evidence="3" id="KW-0597">Phosphoprotein</keyword>
<feature type="domain" description="Signal transduction histidine kinase HWE region" evidence="9">
    <location>
        <begin position="135"/>
        <end position="214"/>
    </location>
</feature>
<evidence type="ECO:0000256" key="5">
    <source>
        <dbReference type="ARBA" id="ARBA00022741"/>
    </source>
</evidence>
<keyword evidence="7" id="KW-0067">ATP-binding</keyword>
<dbReference type="SUPFAM" id="SSF55874">
    <property type="entry name" value="ATPase domain of HSP90 chaperone/DNA topoisomerase II/histidine kinase"/>
    <property type="match status" value="1"/>
</dbReference>
<dbReference type="EMBL" id="BMIO01000007">
    <property type="protein sequence ID" value="GGD47955.1"/>
    <property type="molecule type" value="Genomic_DNA"/>
</dbReference>
<dbReference type="Gene3D" id="3.30.565.10">
    <property type="entry name" value="Histidine kinase-like ATPase, C-terminal domain"/>
    <property type="match status" value="1"/>
</dbReference>
<proteinExistence type="predicted"/>
<feature type="transmembrane region" description="Helical" evidence="8">
    <location>
        <begin position="50"/>
        <end position="75"/>
    </location>
</feature>
<dbReference type="Pfam" id="PF13493">
    <property type="entry name" value="DUF4118"/>
    <property type="match status" value="1"/>
</dbReference>
<dbReference type="Proteomes" id="UP000598997">
    <property type="component" value="Unassembled WGS sequence"/>
</dbReference>
<evidence type="ECO:0000256" key="1">
    <source>
        <dbReference type="ARBA" id="ARBA00000085"/>
    </source>
</evidence>
<keyword evidence="11" id="KW-1185">Reference proteome</keyword>
<evidence type="ECO:0000256" key="4">
    <source>
        <dbReference type="ARBA" id="ARBA00022679"/>
    </source>
</evidence>
<dbReference type="InterPro" id="IPR036890">
    <property type="entry name" value="HATPase_C_sf"/>
</dbReference>
<name>A0A917DL70_9SPHN</name>
<dbReference type="InterPro" id="IPR025201">
    <property type="entry name" value="KdpD_TM"/>
</dbReference>
<gene>
    <name evidence="10" type="ORF">GCM10010989_22870</name>
</gene>
<feature type="transmembrane region" description="Helical" evidence="8">
    <location>
        <begin position="20"/>
        <end position="38"/>
    </location>
</feature>
<evidence type="ECO:0000256" key="8">
    <source>
        <dbReference type="SAM" id="Phobius"/>
    </source>
</evidence>
<evidence type="ECO:0000256" key="7">
    <source>
        <dbReference type="ARBA" id="ARBA00022840"/>
    </source>
</evidence>
<evidence type="ECO:0000256" key="6">
    <source>
        <dbReference type="ARBA" id="ARBA00022777"/>
    </source>
</evidence>
<dbReference type="EC" id="2.7.13.3" evidence="2"/>
<organism evidence="10 11">
    <name type="scientific">Croceicoccus pelagius</name>
    <dbReference type="NCBI Taxonomy" id="1703341"/>
    <lineage>
        <taxon>Bacteria</taxon>
        <taxon>Pseudomonadati</taxon>
        <taxon>Pseudomonadota</taxon>
        <taxon>Alphaproteobacteria</taxon>
        <taxon>Sphingomonadales</taxon>
        <taxon>Erythrobacteraceae</taxon>
        <taxon>Croceicoccus</taxon>
    </lineage>
</organism>
<dbReference type="GO" id="GO:0005524">
    <property type="term" value="F:ATP binding"/>
    <property type="evidence" value="ECO:0007669"/>
    <property type="project" value="UniProtKB-KW"/>
</dbReference>
<keyword evidence="5" id="KW-0547">Nucleotide-binding</keyword>
<feature type="transmembrane region" description="Helical" evidence="8">
    <location>
        <begin position="95"/>
        <end position="115"/>
    </location>
</feature>